<dbReference type="Gene3D" id="3.30.70.660">
    <property type="entry name" value="Pseudouridine synthase I, catalytic domain, C-terminal subdomain"/>
    <property type="match status" value="1"/>
</dbReference>
<proteinExistence type="inferred from homology"/>
<evidence type="ECO:0000256" key="4">
    <source>
        <dbReference type="SAM" id="MobiDB-lite"/>
    </source>
</evidence>
<dbReference type="SUPFAM" id="SSF55120">
    <property type="entry name" value="Pseudouridine synthase"/>
    <property type="match status" value="1"/>
</dbReference>
<evidence type="ECO:0000313" key="7">
    <source>
        <dbReference type="EMBL" id="PWI67369.1"/>
    </source>
</evidence>
<dbReference type="InterPro" id="IPR020097">
    <property type="entry name" value="PsdUridine_synth_TruA_a/b_dom"/>
</dbReference>
<reference evidence="7 8" key="2">
    <citation type="journal article" date="2016" name="Front. Microbiol.">
        <title>Genome and transcriptome sequences reveal the specific parasitism of the nematophagous Purpureocillium lilacinum 36-1.</title>
        <authorList>
            <person name="Xie J."/>
            <person name="Li S."/>
            <person name="Mo C."/>
            <person name="Xiao X."/>
            <person name="Peng D."/>
            <person name="Wang G."/>
            <person name="Xiao Y."/>
        </authorList>
    </citation>
    <scope>NUCLEOTIDE SEQUENCE [LARGE SCALE GENOMIC DNA]</scope>
    <source>
        <strain evidence="7 8">36-1</strain>
    </source>
</reference>
<feature type="compositionally biased region" description="Basic and acidic residues" evidence="4">
    <location>
        <begin position="606"/>
        <end position="625"/>
    </location>
</feature>
<dbReference type="CDD" id="cd02569">
    <property type="entry name" value="PseudoU_synth_ScPus3"/>
    <property type="match status" value="1"/>
</dbReference>
<dbReference type="GO" id="GO:0005737">
    <property type="term" value="C:cytoplasm"/>
    <property type="evidence" value="ECO:0007669"/>
    <property type="project" value="TreeGrafter"/>
</dbReference>
<keyword evidence="3" id="KW-0413">Isomerase</keyword>
<dbReference type="InterPro" id="IPR020094">
    <property type="entry name" value="TruA/RsuA/RluB/E/F_N"/>
</dbReference>
<evidence type="ECO:0000256" key="3">
    <source>
        <dbReference type="ARBA" id="ARBA00023235"/>
    </source>
</evidence>
<feature type="compositionally biased region" description="Basic residues" evidence="4">
    <location>
        <begin position="113"/>
        <end position="122"/>
    </location>
</feature>
<name>A0A2U3DYN3_PURLI</name>
<feature type="compositionally biased region" description="Acidic residues" evidence="4">
    <location>
        <begin position="241"/>
        <end position="250"/>
    </location>
</feature>
<dbReference type="GO" id="GO:0009982">
    <property type="term" value="F:pseudouridine synthase activity"/>
    <property type="evidence" value="ECO:0007669"/>
    <property type="project" value="InterPro"/>
</dbReference>
<feature type="region of interest" description="Disordered" evidence="4">
    <location>
        <begin position="80"/>
        <end position="126"/>
    </location>
</feature>
<protein>
    <recommendedName>
        <fullName evidence="5">Pseudouridine synthase I TruA alpha/beta domain-containing protein</fullName>
    </recommendedName>
</protein>
<feature type="domain" description="Pseudouridine synthase I TruA alpha/beta" evidence="5">
    <location>
        <begin position="340"/>
        <end position="472"/>
    </location>
</feature>
<feature type="region of interest" description="Disordered" evidence="4">
    <location>
        <begin position="216"/>
        <end position="255"/>
    </location>
</feature>
<organism evidence="7 8">
    <name type="scientific">Purpureocillium lilacinum</name>
    <name type="common">Paecilomyces lilacinus</name>
    <dbReference type="NCBI Taxonomy" id="33203"/>
    <lineage>
        <taxon>Eukaryota</taxon>
        <taxon>Fungi</taxon>
        <taxon>Dikarya</taxon>
        <taxon>Ascomycota</taxon>
        <taxon>Pezizomycotina</taxon>
        <taxon>Sordariomycetes</taxon>
        <taxon>Hypocreomycetidae</taxon>
        <taxon>Hypocreales</taxon>
        <taxon>Ophiocordycipitaceae</taxon>
        <taxon>Purpureocillium</taxon>
    </lineage>
</organism>
<keyword evidence="2" id="KW-0819">tRNA processing</keyword>
<comment type="similarity">
    <text evidence="1">Belongs to the tRNA pseudouridine synthase TruA family.</text>
</comment>
<dbReference type="PANTHER" id="PTHR11142:SF5">
    <property type="entry name" value="TRNA PSEUDOURIDINE(38_39) SYNTHASE"/>
    <property type="match status" value="1"/>
</dbReference>
<dbReference type="Gene3D" id="3.30.70.580">
    <property type="entry name" value="Pseudouridine synthase I, catalytic domain, N-terminal subdomain"/>
    <property type="match status" value="1"/>
</dbReference>
<dbReference type="PANTHER" id="PTHR11142">
    <property type="entry name" value="PSEUDOURIDYLATE SYNTHASE"/>
    <property type="match status" value="1"/>
</dbReference>
<dbReference type="AlphaFoldDB" id="A0A2U3DYN3"/>
<evidence type="ECO:0000313" key="8">
    <source>
        <dbReference type="Proteomes" id="UP000245956"/>
    </source>
</evidence>
<keyword evidence="9" id="KW-1185">Reference proteome</keyword>
<evidence type="ECO:0000256" key="1">
    <source>
        <dbReference type="ARBA" id="ARBA00009375"/>
    </source>
</evidence>
<evidence type="ECO:0000313" key="9">
    <source>
        <dbReference type="Proteomes" id="UP001287286"/>
    </source>
</evidence>
<evidence type="ECO:0000313" key="6">
    <source>
        <dbReference type="EMBL" id="KAK4094882.1"/>
    </source>
</evidence>
<dbReference type="EMBL" id="JAWRVI010000002">
    <property type="protein sequence ID" value="KAK4094882.1"/>
    <property type="molecule type" value="Genomic_DNA"/>
</dbReference>
<feature type="compositionally biased region" description="Polar residues" evidence="4">
    <location>
        <begin position="94"/>
        <end position="109"/>
    </location>
</feature>
<dbReference type="InterPro" id="IPR020095">
    <property type="entry name" value="PsdUridine_synth_TruA_C"/>
</dbReference>
<evidence type="ECO:0000259" key="5">
    <source>
        <dbReference type="Pfam" id="PF01416"/>
    </source>
</evidence>
<evidence type="ECO:0000256" key="2">
    <source>
        <dbReference type="ARBA" id="ARBA00022694"/>
    </source>
</evidence>
<feature type="region of interest" description="Disordered" evidence="4">
    <location>
        <begin position="585"/>
        <end position="625"/>
    </location>
</feature>
<dbReference type="Proteomes" id="UP001287286">
    <property type="component" value="Unassembled WGS sequence"/>
</dbReference>
<reference evidence="7" key="1">
    <citation type="submission" date="2015-05" db="EMBL/GenBank/DDBJ databases">
        <authorList>
            <person name="Wang D.B."/>
            <person name="Wang M."/>
        </authorList>
    </citation>
    <scope>NUCLEOTIDE SEQUENCE</scope>
    <source>
        <strain evidence="7">36-1</strain>
    </source>
</reference>
<dbReference type="GO" id="GO:1990481">
    <property type="term" value="P:mRNA pseudouridine synthesis"/>
    <property type="evidence" value="ECO:0007669"/>
    <property type="project" value="TreeGrafter"/>
</dbReference>
<gene>
    <name evidence="7" type="ORF">PCL_03137</name>
    <name evidence="6" type="ORF">Purlil1_578</name>
</gene>
<reference evidence="6" key="3">
    <citation type="submission" date="2023-11" db="EMBL/GenBank/DDBJ databases">
        <authorList>
            <person name="Beijen E."/>
            <person name="Ohm R.A."/>
        </authorList>
    </citation>
    <scope>NUCLEOTIDE SEQUENCE</scope>
    <source>
        <strain evidence="6">CBS 150709</strain>
    </source>
</reference>
<dbReference type="GO" id="GO:0003723">
    <property type="term" value="F:RNA binding"/>
    <property type="evidence" value="ECO:0007669"/>
    <property type="project" value="InterPro"/>
</dbReference>
<comment type="caution">
    <text evidence="7">The sequence shown here is derived from an EMBL/GenBank/DDBJ whole genome shotgun (WGS) entry which is preliminary data.</text>
</comment>
<dbReference type="GO" id="GO:0031119">
    <property type="term" value="P:tRNA pseudouridine synthesis"/>
    <property type="evidence" value="ECO:0007669"/>
    <property type="project" value="TreeGrafter"/>
</dbReference>
<dbReference type="GO" id="GO:0005634">
    <property type="term" value="C:nucleus"/>
    <property type="evidence" value="ECO:0007669"/>
    <property type="project" value="TreeGrafter"/>
</dbReference>
<reference evidence="6 9" key="4">
    <citation type="journal article" date="2024" name="Microbiol. Resour. Announc.">
        <title>Genome annotations for the ascomycete fungi Trichoderma harzianum, Trichoderma aggressivum, and Purpureocillium lilacinum.</title>
        <authorList>
            <person name="Beijen E.P.W."/>
            <person name="Ohm R.A."/>
        </authorList>
    </citation>
    <scope>NUCLEOTIDE SEQUENCE [LARGE SCALE GENOMIC DNA]</scope>
    <source>
        <strain evidence="6 9">CBS 150709</strain>
    </source>
</reference>
<dbReference type="InterPro" id="IPR001406">
    <property type="entry name" value="PsdUridine_synth_TruA"/>
</dbReference>
<dbReference type="EMBL" id="LCWV01000019">
    <property type="protein sequence ID" value="PWI67369.1"/>
    <property type="molecule type" value="Genomic_DNA"/>
</dbReference>
<dbReference type="InterPro" id="IPR041707">
    <property type="entry name" value="Pus3-like"/>
</dbReference>
<dbReference type="InterPro" id="IPR020103">
    <property type="entry name" value="PsdUridine_synth_cat_dom_sf"/>
</dbReference>
<dbReference type="Pfam" id="PF01416">
    <property type="entry name" value="PseudoU_synth_1"/>
    <property type="match status" value="1"/>
</dbReference>
<accession>A0A2U3DYN3</accession>
<dbReference type="HAMAP" id="MF_00171">
    <property type="entry name" value="TruA"/>
    <property type="match status" value="1"/>
</dbReference>
<sequence length="625" mass="68904">MRPFCGHLGRGVSAGTLHRAGSRLSYAQARQASSSPADAKGLRLPRSAGPHAKMAGESNYNAWTKTGLIQRVKELEAELKARPAAPVPAEPASTELQATSTAGAENGTPTDKRKAKPPKGKRKMDPSRYSTRFIALKLAYLGKNYGGFEFQAMGNQPSIEEELWNALTKACLIFPEDERVVQFDCCEYSKCGRTDRGVSAFGQVIGLRVRSNRPLPKKRARLEGDGAADATAAVEQRPDEMEVEVDEAEEAQEKPFDDAKDELSYPRILNRLLPKDIRILAWCPSPPADFSARFSCRERQYRYFFTQPAFTPEPSSPGAASTTTGGVKTGWLDIEAMRDAAKRYEGEHDFRNVCKVDPAKQITNFRRRIFESDVVEVKDVASALPYLRQAGFAAPGMATGEPYPKVYYFHVRGSAFLWHQIRHMVALLFLVGQGLEKPSLISELLDVAANPRKPSYVMADEVPLVLWDCLFPDLDDEASRVAAAPDGVLTERTDALQWIFVGDEYAPNKHGQFGVVDGLWELWRERKMDELLAGQLLQLLSQQGVPAGSAPGGHGGKAAASARVYEGANAGRLAGKYVPVMKKELMQSPEEQNDKYAKRKGYASAEDMREQKALGRARDEAASDE</sequence>
<feature type="region of interest" description="Disordered" evidence="4">
    <location>
        <begin position="25"/>
        <end position="57"/>
    </location>
</feature>
<dbReference type="Proteomes" id="UP000245956">
    <property type="component" value="Unassembled WGS sequence"/>
</dbReference>